<dbReference type="AlphaFoldDB" id="A0A9Q4SYP7"/>
<name>A0A9Q4SYP7_9ENTR</name>
<evidence type="ECO:0000313" key="1">
    <source>
        <dbReference type="EMBL" id="NCH86084.1"/>
    </source>
</evidence>
<comment type="caution">
    <text evidence="1">The sequence shown here is derived from an EMBL/GenBank/DDBJ whole genome shotgun (WGS) entry which is preliminary data.</text>
</comment>
<protein>
    <submittedName>
        <fullName evidence="1">Uncharacterized protein</fullName>
    </submittedName>
</protein>
<accession>A0A9Q4SYP7</accession>
<gene>
    <name evidence="1" type="ORF">EHJ13_01210</name>
</gene>
<reference evidence="1" key="1">
    <citation type="submission" date="2018-11" db="EMBL/GenBank/DDBJ databases">
        <title>Genomics analysis of Putative Virulence Factors on Adhesion and Cytotoxicity for Cronobacter spp.</title>
        <authorList>
            <person name="Cui J."/>
        </authorList>
    </citation>
    <scope>NUCLEOTIDE SEQUENCE</scope>
    <source>
        <strain evidence="1">SD69</strain>
    </source>
</reference>
<dbReference type="Proteomes" id="UP000778262">
    <property type="component" value="Unassembled WGS sequence"/>
</dbReference>
<organism evidence="1 2">
    <name type="scientific">Cronobacter dublinensis</name>
    <dbReference type="NCBI Taxonomy" id="413497"/>
    <lineage>
        <taxon>Bacteria</taxon>
        <taxon>Pseudomonadati</taxon>
        <taxon>Pseudomonadota</taxon>
        <taxon>Gammaproteobacteria</taxon>
        <taxon>Enterobacterales</taxon>
        <taxon>Enterobacteriaceae</taxon>
        <taxon>Cronobacter</taxon>
    </lineage>
</organism>
<proteinExistence type="predicted"/>
<dbReference type="RefSeq" id="WP_161590202.1">
    <property type="nucleotide sequence ID" value="NZ_JASEOZ010000001.1"/>
</dbReference>
<evidence type="ECO:0000313" key="2">
    <source>
        <dbReference type="Proteomes" id="UP000778262"/>
    </source>
</evidence>
<sequence length="178" mass="20443">MPLPERMRPTKVSRKKIDELAKHAQSILSRIEEGADQDDPGLVTLMAEWNRQVVQPCSFSDFRDFPSWTSAINFTRMAFNQEKFYPDFTWPELIQIITFICECEGNASEQDFAISLLERNFVGNPSDLIFWPDSWFEDAEMANVELSAEEIAGYLMARSGRPLTDAPDIALRYPLPDK</sequence>
<dbReference type="EMBL" id="RPBY01000001">
    <property type="protein sequence ID" value="NCH86084.1"/>
    <property type="molecule type" value="Genomic_DNA"/>
</dbReference>